<dbReference type="EMBL" id="JAYWIO010000004">
    <property type="protein sequence ID" value="KAK7266884.1"/>
    <property type="molecule type" value="Genomic_DNA"/>
</dbReference>
<name>A0AAN9F1G4_CROPI</name>
<gene>
    <name evidence="1" type="ORF">RIF29_19544</name>
</gene>
<dbReference type="AlphaFoldDB" id="A0AAN9F1G4"/>
<evidence type="ECO:0000313" key="1">
    <source>
        <dbReference type="EMBL" id="KAK7266884.1"/>
    </source>
</evidence>
<proteinExistence type="predicted"/>
<protein>
    <submittedName>
        <fullName evidence="1">Uncharacterized protein</fullName>
    </submittedName>
</protein>
<accession>A0AAN9F1G4</accession>
<comment type="caution">
    <text evidence="1">The sequence shown here is derived from an EMBL/GenBank/DDBJ whole genome shotgun (WGS) entry which is preliminary data.</text>
</comment>
<evidence type="ECO:0000313" key="2">
    <source>
        <dbReference type="Proteomes" id="UP001372338"/>
    </source>
</evidence>
<keyword evidence="2" id="KW-1185">Reference proteome</keyword>
<sequence length="108" mass="11904">MTVTTTTTSARDCFCVLSSHFILSQTRSLPPSLSLSLSLSLSFQDGVAQNFSLLHFAGKFSCGFFCVDQTQILFQSDPAFAAENPDKEATSTKRNRIQICDHKKHHGC</sequence>
<reference evidence="1 2" key="1">
    <citation type="submission" date="2024-01" db="EMBL/GenBank/DDBJ databases">
        <title>The genomes of 5 underutilized Papilionoideae crops provide insights into root nodulation and disease resistanc.</title>
        <authorList>
            <person name="Yuan L."/>
        </authorList>
    </citation>
    <scope>NUCLEOTIDE SEQUENCE [LARGE SCALE GENOMIC DNA]</scope>
    <source>
        <strain evidence="1">ZHUSHIDOU_FW_LH</strain>
        <tissue evidence="1">Leaf</tissue>
    </source>
</reference>
<dbReference type="Proteomes" id="UP001372338">
    <property type="component" value="Unassembled WGS sequence"/>
</dbReference>
<organism evidence="1 2">
    <name type="scientific">Crotalaria pallida</name>
    <name type="common">Smooth rattlebox</name>
    <name type="synonym">Crotalaria striata</name>
    <dbReference type="NCBI Taxonomy" id="3830"/>
    <lineage>
        <taxon>Eukaryota</taxon>
        <taxon>Viridiplantae</taxon>
        <taxon>Streptophyta</taxon>
        <taxon>Embryophyta</taxon>
        <taxon>Tracheophyta</taxon>
        <taxon>Spermatophyta</taxon>
        <taxon>Magnoliopsida</taxon>
        <taxon>eudicotyledons</taxon>
        <taxon>Gunneridae</taxon>
        <taxon>Pentapetalae</taxon>
        <taxon>rosids</taxon>
        <taxon>fabids</taxon>
        <taxon>Fabales</taxon>
        <taxon>Fabaceae</taxon>
        <taxon>Papilionoideae</taxon>
        <taxon>50 kb inversion clade</taxon>
        <taxon>genistoids sensu lato</taxon>
        <taxon>core genistoids</taxon>
        <taxon>Crotalarieae</taxon>
        <taxon>Crotalaria</taxon>
    </lineage>
</organism>